<dbReference type="Gene3D" id="1.10.260.40">
    <property type="entry name" value="lambda repressor-like DNA-binding domains"/>
    <property type="match status" value="1"/>
</dbReference>
<sequence length="401" mass="45720">MRVGVAGFEPNRLTQMREARGLSKINLGRLVERSPSTITKWEQGFHSPDAEALLALSNVLECPMTWFTKPMPRHENNPVFFRTLATTAKDLCAASDRYMEWLQEITLHLQHDLDFPSVNIPFLEVTDHRQIDDQMIEIMASRCRKLWGLGLAPLSDLLLVIENAGIICSRFEQGSVVMDGYSQWNECEQRPYIILAADKNNFYRSRFDAAHELGHLVLHRYIRRLDSVNFKPIEAQAHKFAASFMLPEEAFAVELPPNPTLENFVALKQRWGMSAQAMMVRAKELQLITDVEYQRLYKQVSARGWRKGEPLDDQREPESVRLLPRSLHLLLDEGIYTKQSFVASLNMAHRDIEKLLSLPGNALADTAILKLTPKLKVKSDSLSSDQPVDNVISIFGHKSPT</sequence>
<dbReference type="InterPro" id="IPR001387">
    <property type="entry name" value="Cro/C1-type_HTH"/>
</dbReference>
<comment type="caution">
    <text evidence="3">The sequence shown here is derived from an EMBL/GenBank/DDBJ whole genome shotgun (WGS) entry which is preliminary data.</text>
</comment>
<dbReference type="InterPro" id="IPR052345">
    <property type="entry name" value="Rad_response_metalloprotease"/>
</dbReference>
<dbReference type="InterPro" id="IPR010359">
    <property type="entry name" value="IrrE_HExxH"/>
</dbReference>
<dbReference type="Proteomes" id="UP001515780">
    <property type="component" value="Unassembled WGS sequence"/>
</dbReference>
<comment type="similarity">
    <text evidence="1">Belongs to the short-chain fatty acyl-CoA assimilation regulator (ScfR) family.</text>
</comment>
<evidence type="ECO:0000259" key="2">
    <source>
        <dbReference type="PROSITE" id="PS50943"/>
    </source>
</evidence>
<dbReference type="PANTHER" id="PTHR43236">
    <property type="entry name" value="ANTITOXIN HIGA1"/>
    <property type="match status" value="1"/>
</dbReference>
<dbReference type="CDD" id="cd00093">
    <property type="entry name" value="HTH_XRE"/>
    <property type="match status" value="1"/>
</dbReference>
<dbReference type="RefSeq" id="WP_166934326.1">
    <property type="nucleotide sequence ID" value="NZ_VWXC01000011.1"/>
</dbReference>
<feature type="domain" description="HTH cro/C1-type" evidence="2">
    <location>
        <begin position="13"/>
        <end position="67"/>
    </location>
</feature>
<keyword evidence="4" id="KW-1185">Reference proteome</keyword>
<proteinExistence type="inferred from homology"/>
<dbReference type="InterPro" id="IPR010982">
    <property type="entry name" value="Lambda_DNA-bd_dom_sf"/>
</dbReference>
<name>A0ABX0RSU0_9GAMM</name>
<accession>A0ABX0RSU0</accession>
<organism evidence="3 4">
    <name type="scientific">Candidatus Pantoea communis</name>
    <dbReference type="NCBI Taxonomy" id="2608354"/>
    <lineage>
        <taxon>Bacteria</taxon>
        <taxon>Pseudomonadati</taxon>
        <taxon>Pseudomonadota</taxon>
        <taxon>Gammaproteobacteria</taxon>
        <taxon>Enterobacterales</taxon>
        <taxon>Erwiniaceae</taxon>
        <taxon>Pantoea</taxon>
    </lineage>
</organism>
<gene>
    <name evidence="3" type="ORF">F3J37_15840</name>
</gene>
<evidence type="ECO:0000313" key="4">
    <source>
        <dbReference type="Proteomes" id="UP001515780"/>
    </source>
</evidence>
<dbReference type="PROSITE" id="PS50943">
    <property type="entry name" value="HTH_CROC1"/>
    <property type="match status" value="1"/>
</dbReference>
<dbReference type="EMBL" id="VWXC01000011">
    <property type="protein sequence ID" value="NIG20149.1"/>
    <property type="molecule type" value="Genomic_DNA"/>
</dbReference>
<evidence type="ECO:0000313" key="3">
    <source>
        <dbReference type="EMBL" id="NIG20149.1"/>
    </source>
</evidence>
<dbReference type="SMART" id="SM00530">
    <property type="entry name" value="HTH_XRE"/>
    <property type="match status" value="1"/>
</dbReference>
<dbReference type="Pfam" id="PF01381">
    <property type="entry name" value="HTH_3"/>
    <property type="match status" value="1"/>
</dbReference>
<dbReference type="PANTHER" id="PTHR43236:SF1">
    <property type="entry name" value="BLL7220 PROTEIN"/>
    <property type="match status" value="1"/>
</dbReference>
<protein>
    <submittedName>
        <fullName evidence="3">ImmA/IrrE family metallo-endopeptidase</fullName>
    </submittedName>
</protein>
<dbReference type="SUPFAM" id="SSF47413">
    <property type="entry name" value="lambda repressor-like DNA-binding domains"/>
    <property type="match status" value="1"/>
</dbReference>
<dbReference type="Pfam" id="PF06114">
    <property type="entry name" value="Peptidase_M78"/>
    <property type="match status" value="1"/>
</dbReference>
<reference evidence="3 4" key="1">
    <citation type="journal article" date="2019" name="bioRxiv">
        <title>Bacteria contribute to plant secondary compound degradation in a generalist herbivore system.</title>
        <authorList>
            <person name="Francoeur C.B."/>
            <person name="Khadempour L."/>
            <person name="Moreira-Soto R.D."/>
            <person name="Gotting K."/>
            <person name="Book A.J."/>
            <person name="Pinto-Tomas A.A."/>
            <person name="Keefover-Ring K."/>
            <person name="Currie C.R."/>
        </authorList>
    </citation>
    <scope>NUCLEOTIDE SEQUENCE [LARGE SCALE GENOMIC DNA]</scope>
    <source>
        <strain evidence="3">Al-1710</strain>
    </source>
</reference>
<evidence type="ECO:0000256" key="1">
    <source>
        <dbReference type="ARBA" id="ARBA00007227"/>
    </source>
</evidence>
<dbReference type="Gene3D" id="1.10.10.2910">
    <property type="match status" value="1"/>
</dbReference>